<dbReference type="SUPFAM" id="SSF103378">
    <property type="entry name" value="2-methylcitrate dehydratase PrpD"/>
    <property type="match status" value="1"/>
</dbReference>
<evidence type="ECO:0000313" key="4">
    <source>
        <dbReference type="EMBL" id="MBB4133655.1"/>
    </source>
</evidence>
<evidence type="ECO:0000256" key="1">
    <source>
        <dbReference type="ARBA" id="ARBA00006174"/>
    </source>
</evidence>
<dbReference type="InterPro" id="IPR036148">
    <property type="entry name" value="MmgE/PrpD_sf"/>
</dbReference>
<dbReference type="Proteomes" id="UP000551501">
    <property type="component" value="Unassembled WGS sequence"/>
</dbReference>
<dbReference type="InterPro" id="IPR042188">
    <property type="entry name" value="MmgE/PrpD_sf_2"/>
</dbReference>
<evidence type="ECO:0000313" key="5">
    <source>
        <dbReference type="Proteomes" id="UP000551501"/>
    </source>
</evidence>
<feature type="domain" description="MmgE/PrpD C-terminal" evidence="3">
    <location>
        <begin position="267"/>
        <end position="427"/>
    </location>
</feature>
<sequence length="454" mass="45295">MIASDLAAWAADLALADIPERVRTAALDHVLDGVGNAVAARRLGHGTPGLTVARGLGGPPQAQPIGDVDRIGAAAAAFANGVLVHALDFDDTHALALVHPTAVVIPAAFAVAQETGADGAATLVAIVAGLETACRLGAGTPHGFHGRGLHATGVIGPLAAAVTAAKLYGADSSTIADAIGIAASSSAGILEFLETGSDTKVIHPGSASLNGVIAARLAVEGADGPVSALEGPRGVYRAFADRDPDLPTVVGDLGTRWETESIGIKPYPSCQLMHSALDATVRALVGGGAGGEITDVSVGIHPDSLGIVAGPETGRRPPRTTYDAKFDLPWSVAAALHDGGVTVATYTPESIARPEVAATAASVHVFTVDDDRPAADVGATVRVTLADGSTHDGVVDASRGSRGRPMSTDDVLVKFAGNCGTSVETTALAEAVMHLAAAESVSAILSAAADLVNG</sequence>
<feature type="domain" description="MmgE/PrpD N-terminal" evidence="2">
    <location>
        <begin position="5"/>
        <end position="242"/>
    </location>
</feature>
<name>A0A840ELP3_9ACTN</name>
<reference evidence="4 5" key="1">
    <citation type="submission" date="2020-08" db="EMBL/GenBank/DDBJ databases">
        <title>Sequencing the genomes of 1000 actinobacteria strains.</title>
        <authorList>
            <person name="Klenk H.-P."/>
        </authorList>
    </citation>
    <scope>NUCLEOTIDE SEQUENCE [LARGE SCALE GENOMIC DNA]</scope>
    <source>
        <strain evidence="4 5">DSM 45298</strain>
    </source>
</reference>
<dbReference type="InterPro" id="IPR045337">
    <property type="entry name" value="MmgE_PrpD_C"/>
</dbReference>
<dbReference type="InterPro" id="IPR042183">
    <property type="entry name" value="MmgE/PrpD_sf_1"/>
</dbReference>
<dbReference type="Gene3D" id="1.10.4100.10">
    <property type="entry name" value="2-methylcitrate dehydratase PrpD"/>
    <property type="match status" value="1"/>
</dbReference>
<protein>
    <submittedName>
        <fullName evidence="4">2-methylcitrate dehydratase PrpD</fullName>
    </submittedName>
</protein>
<gene>
    <name evidence="4" type="ORF">BKA16_000207</name>
</gene>
<evidence type="ECO:0000259" key="3">
    <source>
        <dbReference type="Pfam" id="PF19305"/>
    </source>
</evidence>
<organism evidence="4 5">
    <name type="scientific">Gordonia humi</name>
    <dbReference type="NCBI Taxonomy" id="686429"/>
    <lineage>
        <taxon>Bacteria</taxon>
        <taxon>Bacillati</taxon>
        <taxon>Actinomycetota</taxon>
        <taxon>Actinomycetes</taxon>
        <taxon>Mycobacteriales</taxon>
        <taxon>Gordoniaceae</taxon>
        <taxon>Gordonia</taxon>
    </lineage>
</organism>
<comment type="caution">
    <text evidence="4">The sequence shown here is derived from an EMBL/GenBank/DDBJ whole genome shotgun (WGS) entry which is preliminary data.</text>
</comment>
<dbReference type="PANTHER" id="PTHR16943">
    <property type="entry name" value="2-METHYLCITRATE DEHYDRATASE-RELATED"/>
    <property type="match status" value="1"/>
</dbReference>
<dbReference type="GO" id="GO:0016829">
    <property type="term" value="F:lyase activity"/>
    <property type="evidence" value="ECO:0007669"/>
    <property type="project" value="InterPro"/>
</dbReference>
<proteinExistence type="inferred from homology"/>
<dbReference type="EMBL" id="JACIFP010000001">
    <property type="protein sequence ID" value="MBB4133655.1"/>
    <property type="molecule type" value="Genomic_DNA"/>
</dbReference>
<accession>A0A840ELP3</accession>
<evidence type="ECO:0000259" key="2">
    <source>
        <dbReference type="Pfam" id="PF03972"/>
    </source>
</evidence>
<dbReference type="RefSeq" id="WP_183368822.1">
    <property type="nucleotide sequence ID" value="NZ_BAABHL010000022.1"/>
</dbReference>
<keyword evidence="5" id="KW-1185">Reference proteome</keyword>
<dbReference type="InterPro" id="IPR045336">
    <property type="entry name" value="MmgE_PrpD_N"/>
</dbReference>
<comment type="similarity">
    <text evidence="1">Belongs to the PrpD family.</text>
</comment>
<dbReference type="Gene3D" id="3.30.1330.120">
    <property type="entry name" value="2-methylcitrate dehydratase PrpD"/>
    <property type="match status" value="1"/>
</dbReference>
<dbReference type="Pfam" id="PF19305">
    <property type="entry name" value="MmgE_PrpD_C"/>
    <property type="match status" value="1"/>
</dbReference>
<dbReference type="AlphaFoldDB" id="A0A840ELP3"/>
<dbReference type="InterPro" id="IPR005656">
    <property type="entry name" value="MmgE_PrpD"/>
</dbReference>
<dbReference type="PANTHER" id="PTHR16943:SF8">
    <property type="entry name" value="2-METHYLCITRATE DEHYDRATASE"/>
    <property type="match status" value="1"/>
</dbReference>
<dbReference type="Pfam" id="PF03972">
    <property type="entry name" value="MmgE_PrpD_N"/>
    <property type="match status" value="1"/>
</dbReference>